<keyword evidence="4" id="KW-0479">Metal-binding</keyword>
<name>A0A7C5RSF2_THERO</name>
<keyword evidence="3" id="KW-0520">NAD</keyword>
<dbReference type="EMBL" id="DRWX01000138">
    <property type="protein sequence ID" value="HHM96124.1"/>
    <property type="molecule type" value="Genomic_DNA"/>
</dbReference>
<dbReference type="CDD" id="cd01407">
    <property type="entry name" value="SIR2-fam"/>
    <property type="match status" value="1"/>
</dbReference>
<dbReference type="AlphaFoldDB" id="A0A7C5RSF2"/>
<feature type="domain" description="Deacetylase sirtuin-type" evidence="5">
    <location>
        <begin position="13"/>
        <end position="265"/>
    </location>
</feature>
<feature type="binding site" evidence="4">
    <location>
        <position position="147"/>
    </location>
    <ligand>
        <name>Zn(2+)</name>
        <dbReference type="ChEBI" id="CHEBI:29105"/>
    </ligand>
</feature>
<evidence type="ECO:0000256" key="4">
    <source>
        <dbReference type="PROSITE-ProRule" id="PRU00236"/>
    </source>
</evidence>
<protein>
    <recommendedName>
        <fullName evidence="1">protein acetyllysine N-acetyltransferase</fullName>
        <ecNumber evidence="1">2.3.1.286</ecNumber>
    </recommendedName>
</protein>
<evidence type="ECO:0000313" key="6">
    <source>
        <dbReference type="EMBL" id="HHM96124.1"/>
    </source>
</evidence>
<comment type="caution">
    <text evidence="6">The sequence shown here is derived from an EMBL/GenBank/DDBJ whole genome shotgun (WGS) entry which is preliminary data.</text>
</comment>
<accession>A0A7C5RSF2</accession>
<evidence type="ECO:0000256" key="1">
    <source>
        <dbReference type="ARBA" id="ARBA00012928"/>
    </source>
</evidence>
<dbReference type="SUPFAM" id="SSF52467">
    <property type="entry name" value="DHS-like NAD/FAD-binding domain"/>
    <property type="match status" value="1"/>
</dbReference>
<dbReference type="InterPro" id="IPR026591">
    <property type="entry name" value="Sirtuin_cat_small_dom_sf"/>
</dbReference>
<gene>
    <name evidence="6" type="ORF">ENM21_02795</name>
</gene>
<dbReference type="PROSITE" id="PS50305">
    <property type="entry name" value="SIRTUIN"/>
    <property type="match status" value="1"/>
</dbReference>
<evidence type="ECO:0000259" key="5">
    <source>
        <dbReference type="PROSITE" id="PS50305"/>
    </source>
</evidence>
<feature type="active site" description="Proton acceptor" evidence="4">
    <location>
        <position position="136"/>
    </location>
</feature>
<dbReference type="Gene3D" id="3.40.50.1220">
    <property type="entry name" value="TPP-binding domain"/>
    <property type="match status" value="1"/>
</dbReference>
<dbReference type="PANTHER" id="PTHR11085">
    <property type="entry name" value="NAD-DEPENDENT PROTEIN DEACYLASE SIRTUIN-5, MITOCHONDRIAL-RELATED"/>
    <property type="match status" value="1"/>
</dbReference>
<dbReference type="InterPro" id="IPR050134">
    <property type="entry name" value="NAD-dep_sirtuin_deacylases"/>
</dbReference>
<dbReference type="InterPro" id="IPR003000">
    <property type="entry name" value="Sirtuin"/>
</dbReference>
<dbReference type="GO" id="GO:0070403">
    <property type="term" value="F:NAD+ binding"/>
    <property type="evidence" value="ECO:0007669"/>
    <property type="project" value="InterPro"/>
</dbReference>
<dbReference type="InterPro" id="IPR026590">
    <property type="entry name" value="Ssirtuin_cat_dom"/>
</dbReference>
<dbReference type="InterPro" id="IPR029035">
    <property type="entry name" value="DHS-like_NAD/FAD-binding_dom"/>
</dbReference>
<evidence type="ECO:0000256" key="2">
    <source>
        <dbReference type="ARBA" id="ARBA00022679"/>
    </source>
</evidence>
<dbReference type="GO" id="GO:0017136">
    <property type="term" value="F:histone deacetylase activity, NAD-dependent"/>
    <property type="evidence" value="ECO:0007669"/>
    <property type="project" value="TreeGrafter"/>
</dbReference>
<dbReference type="GO" id="GO:0046872">
    <property type="term" value="F:metal ion binding"/>
    <property type="evidence" value="ECO:0007669"/>
    <property type="project" value="UniProtKB-KW"/>
</dbReference>
<feature type="binding site" evidence="4">
    <location>
        <position position="144"/>
    </location>
    <ligand>
        <name>Zn(2+)</name>
        <dbReference type="ChEBI" id="CHEBI:29105"/>
    </ligand>
</feature>
<keyword evidence="2" id="KW-0808">Transferase</keyword>
<dbReference type="Gene3D" id="3.30.1600.10">
    <property type="entry name" value="SIR2/SIRT2 'Small Domain"/>
    <property type="match status" value="1"/>
</dbReference>
<evidence type="ECO:0000256" key="3">
    <source>
        <dbReference type="ARBA" id="ARBA00023027"/>
    </source>
</evidence>
<sequence>MEVTFVREECPLAPEQRRLVEAIADALYQRGPGMAFTGAGISTESGIPDYRGPNGLWSRQNPTHFRDFLTDPAVRLRYWERRRARYPVLAAAEPNDGHRALARLQVAGYLDVIVTQNIDGLHQKAGSPPERVIELHGTAHLIRCLSCEARWPAEAFDPGPPGTVPDCPLCGGLVKEATVAFGEPVPRELLERALTLAEATPVMLVIGTSLAVVPAAHVPRRAARSGAFVAIVNDEPTPLDREAHVVVRGRAGTVLAYLADLLTGDRLEADQGLTVR</sequence>
<dbReference type="PANTHER" id="PTHR11085:SF10">
    <property type="entry name" value="NAD-DEPENDENT PROTEIN DEACYLASE SIRTUIN-5, MITOCHONDRIAL-RELATED"/>
    <property type="match status" value="1"/>
</dbReference>
<proteinExistence type="predicted"/>
<dbReference type="EC" id="2.3.1.286" evidence="1"/>
<feature type="binding site" evidence="4">
    <location>
        <position position="167"/>
    </location>
    <ligand>
        <name>Zn(2+)</name>
        <dbReference type="ChEBI" id="CHEBI:29105"/>
    </ligand>
</feature>
<feature type="binding site" evidence="4">
    <location>
        <position position="170"/>
    </location>
    <ligand>
        <name>Zn(2+)</name>
        <dbReference type="ChEBI" id="CHEBI:29105"/>
    </ligand>
</feature>
<reference evidence="6" key="1">
    <citation type="journal article" date="2020" name="mSystems">
        <title>Genome- and Community-Level Interaction Insights into Carbon Utilization and Element Cycling Functions of Hydrothermarchaeota in Hydrothermal Sediment.</title>
        <authorList>
            <person name="Zhou Z."/>
            <person name="Liu Y."/>
            <person name="Xu W."/>
            <person name="Pan J."/>
            <person name="Luo Z.H."/>
            <person name="Li M."/>
        </authorList>
    </citation>
    <scope>NUCLEOTIDE SEQUENCE [LARGE SCALE GENOMIC DNA]</scope>
    <source>
        <strain evidence="6">SpSt-1065</strain>
    </source>
</reference>
<dbReference type="Pfam" id="PF02146">
    <property type="entry name" value="SIR2"/>
    <property type="match status" value="1"/>
</dbReference>
<organism evidence="6">
    <name type="scientific">Thermomicrobium roseum</name>
    <dbReference type="NCBI Taxonomy" id="500"/>
    <lineage>
        <taxon>Bacteria</taxon>
        <taxon>Pseudomonadati</taxon>
        <taxon>Thermomicrobiota</taxon>
        <taxon>Thermomicrobia</taxon>
        <taxon>Thermomicrobiales</taxon>
        <taxon>Thermomicrobiaceae</taxon>
        <taxon>Thermomicrobium</taxon>
    </lineage>
</organism>
<keyword evidence="4" id="KW-0862">Zinc</keyword>